<comment type="caution">
    <text evidence="6">The sequence shown here is derived from an EMBL/GenBank/DDBJ whole genome shotgun (WGS) entry which is preliminary data.</text>
</comment>
<protein>
    <recommendedName>
        <fullName evidence="5">Bacterial Ig-like domain-containing protein</fullName>
    </recommendedName>
</protein>
<dbReference type="SUPFAM" id="SSF75005">
    <property type="entry name" value="Arabinanase/levansucrase/invertase"/>
    <property type="match status" value="1"/>
</dbReference>
<dbReference type="RefSeq" id="WP_307205537.1">
    <property type="nucleotide sequence ID" value="NZ_JAUSSU010000007.1"/>
</dbReference>
<dbReference type="Pfam" id="PF04616">
    <property type="entry name" value="Glyco_hydro_43"/>
    <property type="match status" value="1"/>
</dbReference>
<dbReference type="InterPro" id="IPR011081">
    <property type="entry name" value="Big_4"/>
</dbReference>
<dbReference type="Proteomes" id="UP001229346">
    <property type="component" value="Unassembled WGS sequence"/>
</dbReference>
<dbReference type="SUPFAM" id="SSF49785">
    <property type="entry name" value="Galactose-binding domain-like"/>
    <property type="match status" value="2"/>
</dbReference>
<feature type="chain" id="PRO_5047059904" description="Bacterial Ig-like domain-containing protein" evidence="4">
    <location>
        <begin position="31"/>
        <end position="1103"/>
    </location>
</feature>
<reference evidence="6 7" key="1">
    <citation type="submission" date="2023-07" db="EMBL/GenBank/DDBJ databases">
        <title>Sorghum-associated microbial communities from plants grown in Nebraska, USA.</title>
        <authorList>
            <person name="Schachtman D."/>
        </authorList>
    </citation>
    <scope>NUCLEOTIDE SEQUENCE [LARGE SCALE GENOMIC DNA]</scope>
    <source>
        <strain evidence="6 7">CC482</strain>
    </source>
</reference>
<evidence type="ECO:0000259" key="5">
    <source>
        <dbReference type="Pfam" id="PF07532"/>
    </source>
</evidence>
<dbReference type="Gene3D" id="2.60.120.430">
    <property type="entry name" value="Galactose-binding lectin"/>
    <property type="match status" value="2"/>
</dbReference>
<keyword evidence="2" id="KW-0378">Hydrolase</keyword>
<evidence type="ECO:0000256" key="4">
    <source>
        <dbReference type="SAM" id="SignalP"/>
    </source>
</evidence>
<evidence type="ECO:0000313" key="7">
    <source>
        <dbReference type="Proteomes" id="UP001229346"/>
    </source>
</evidence>
<evidence type="ECO:0000256" key="1">
    <source>
        <dbReference type="ARBA" id="ARBA00009865"/>
    </source>
</evidence>
<dbReference type="InterPro" id="IPR008979">
    <property type="entry name" value="Galactose-bd-like_sf"/>
</dbReference>
<feature type="signal peptide" evidence="4">
    <location>
        <begin position="1"/>
        <end position="30"/>
    </location>
</feature>
<gene>
    <name evidence="6" type="ORF">J2T15_003670</name>
</gene>
<dbReference type="InterPro" id="IPR006710">
    <property type="entry name" value="Glyco_hydro_43"/>
</dbReference>
<keyword evidence="7" id="KW-1185">Reference proteome</keyword>
<proteinExistence type="inferred from homology"/>
<evidence type="ECO:0000256" key="3">
    <source>
        <dbReference type="ARBA" id="ARBA00023295"/>
    </source>
</evidence>
<keyword evidence="3" id="KW-0326">Glycosidase</keyword>
<sequence>MLFPLSKKWVSAALGCLLVSSSLSIPAAHAAEAAGGNSINPNLPFTNEELKNNDYILYFVNAGDSTPATVEGTDKFGLLSSVTEQVYGTDPVTGKSWGLNNPAVSKTSVSDSGSKSGTLRYYSGTQVRDKALKYSFELPEGDYDVTFGYKNPWSGRSVNMLAEGVNLSGDFAIGSYNAETEATYNKIHVSDGQLNIAIQGPATAALTNHNDPLINYLIVRQNVTVPLSDLEDKIAEALVYSADSTYTKYSVDLLNEAIDSAQEVVQTLSDSGTDISSDSNQRQIRSSIASLNEAIAALIVYAVNTSFNPGDVWTDTNGAPIQAHGGGIMYDDQTSKYYWYGEDKTDGYLPARGVHVYSSIDLYNWTDEGLALRAIDSMESFETDPLFSEIYAGRDDKADILNDIGTNRIIERPKVIYNETTGKYVMWMHTDGPTATSTANYAKAEAGYALSDSPTGPFVYGESFRMDRAPKDATYNGQPDQPGMARDMTLFKDDDGTAYLIYSSEENLTMYISKLNDTYTDVVGWHKDGNVERDTEYKAVYGEDYVRVFPGAQREAPQVFKYQGKYYMISSGATGWAPNAAKYTVADDIFGEWKALRFFAPGSSTTFESQGTAVIPVDAEEGKFIYMGDRWKSSDLADSRYVWLPIEFGNDDEIVLNWYEEWELSELDRMGKITVNTELPSQTILGEAPPFPSTVSVTKSSGEVVNSPVVWNITAATFANPGVVKVTGTLSELADKVISATVYVVPDTYTYFVHGGGAATSDYLTMTSYMEDVLLNPGTIDQAYDPAAGQTWGYVGTGTNSSGSAGDDMYSALRYLKSNSGDDLTYRFDLENGVYNVYTGLYDPWYQYTNGSRKADIVINGDTKTDNYVFTSARDTLGYTNINVTEGKLTVTVRRVPGAPEPQISWIMVSNAEKTAGQVADTVINVDAPAQDETVLTLPTVEDGFEIAIKNSDSEVIAADGTIAPPKADTTVTLVFTVTRTSDGSMADTGEIQVVVPARTVTAADVAETITTIEEPERKAKQLILPAVPEGFAIAIKSSDSEVVTTDGVIDPPKLDTVVHLVLEVTRLSDGTTATVTIAVTVPSNNNGNHNGIVNGKSNENSI</sequence>
<keyword evidence="4" id="KW-0732">Signal</keyword>
<name>A0ABT9U3J3_PAEHA</name>
<dbReference type="PANTHER" id="PTHR22925">
    <property type="entry name" value="GLYCOSYL HYDROLASE 43 FAMILY MEMBER"/>
    <property type="match status" value="1"/>
</dbReference>
<organism evidence="6 7">
    <name type="scientific">Paenibacillus harenae</name>
    <dbReference type="NCBI Taxonomy" id="306543"/>
    <lineage>
        <taxon>Bacteria</taxon>
        <taxon>Bacillati</taxon>
        <taxon>Bacillota</taxon>
        <taxon>Bacilli</taxon>
        <taxon>Bacillales</taxon>
        <taxon>Paenibacillaceae</taxon>
        <taxon>Paenibacillus</taxon>
    </lineage>
</organism>
<dbReference type="Gene3D" id="2.115.10.20">
    <property type="entry name" value="Glycosyl hydrolase domain, family 43"/>
    <property type="match status" value="1"/>
</dbReference>
<dbReference type="CDD" id="cd18825">
    <property type="entry name" value="GH43_CtGH43-like"/>
    <property type="match status" value="1"/>
</dbReference>
<feature type="domain" description="Bacterial Ig-like" evidence="5">
    <location>
        <begin position="682"/>
        <end position="731"/>
    </location>
</feature>
<dbReference type="PANTHER" id="PTHR22925:SF3">
    <property type="entry name" value="GLYCOSYL HYDROLASE FAMILY PROTEIN 43"/>
    <property type="match status" value="1"/>
</dbReference>
<dbReference type="EMBL" id="JAUSSU010000007">
    <property type="protein sequence ID" value="MDQ0114215.1"/>
    <property type="molecule type" value="Genomic_DNA"/>
</dbReference>
<evidence type="ECO:0000313" key="6">
    <source>
        <dbReference type="EMBL" id="MDQ0114215.1"/>
    </source>
</evidence>
<accession>A0ABT9U3J3</accession>
<evidence type="ECO:0000256" key="2">
    <source>
        <dbReference type="ARBA" id="ARBA00022801"/>
    </source>
</evidence>
<comment type="similarity">
    <text evidence="1">Belongs to the glycosyl hydrolase 43 family.</text>
</comment>
<dbReference type="InterPro" id="IPR023296">
    <property type="entry name" value="Glyco_hydro_beta-prop_sf"/>
</dbReference>
<dbReference type="Pfam" id="PF07532">
    <property type="entry name" value="Big_4"/>
    <property type="match status" value="1"/>
</dbReference>